<dbReference type="Pfam" id="PF01656">
    <property type="entry name" value="CbiA"/>
    <property type="match status" value="1"/>
</dbReference>
<sequence>MTNTIPLKPPFLAITAAKKGGVGKTHLMATIADLLALNGYPFTAFQADDKRRLSTLIGTKVVDLRPNPDLVMHDPALVRRSFTPLYTAASKAVSTGQSVLFDIGADEVENAANFLKDVDLDEDLATWKLPALVFILVQAETDAIASAAETIRRFREAMPSGRIVLVENLLDRGSLESLRNSGPARQQLEKDLKPVLAGVERIAMPAILSDFWEPYENAGLRFLKALAMDPQDAAKRLGMEVGDIKIARRAIAVYFREMHRALACLIDLPKGGAS</sequence>
<gene>
    <name evidence="2" type="ORF">ABIF63_004900</name>
</gene>
<feature type="domain" description="CobQ/CobB/MinD/ParA nucleotide binding" evidence="1">
    <location>
        <begin position="15"/>
        <end position="143"/>
    </location>
</feature>
<dbReference type="InterPro" id="IPR002586">
    <property type="entry name" value="CobQ/CobB/MinD/ParA_Nub-bd_dom"/>
</dbReference>
<organism evidence="2 3">
    <name type="scientific">Bradyrhizobium japonicum</name>
    <dbReference type="NCBI Taxonomy" id="375"/>
    <lineage>
        <taxon>Bacteria</taxon>
        <taxon>Pseudomonadati</taxon>
        <taxon>Pseudomonadota</taxon>
        <taxon>Alphaproteobacteria</taxon>
        <taxon>Hyphomicrobiales</taxon>
        <taxon>Nitrobacteraceae</taxon>
        <taxon>Bradyrhizobium</taxon>
    </lineage>
</organism>
<dbReference type="SUPFAM" id="SSF52540">
    <property type="entry name" value="P-loop containing nucleoside triphosphate hydrolases"/>
    <property type="match status" value="1"/>
</dbReference>
<reference evidence="2 3" key="1">
    <citation type="submission" date="2024-06" db="EMBL/GenBank/DDBJ databases">
        <title>Genomic Encyclopedia of Type Strains, Phase V (KMG-V): Genome sequencing to study the core and pangenomes of soil and plant-associated prokaryotes.</title>
        <authorList>
            <person name="Whitman W."/>
        </authorList>
    </citation>
    <scope>NUCLEOTIDE SEQUENCE [LARGE SCALE GENOMIC DNA]</scope>
    <source>
        <strain evidence="2 3">USDA 160</strain>
    </source>
</reference>
<evidence type="ECO:0000313" key="2">
    <source>
        <dbReference type="EMBL" id="MET4720794.1"/>
    </source>
</evidence>
<dbReference type="Proteomes" id="UP001549291">
    <property type="component" value="Unassembled WGS sequence"/>
</dbReference>
<dbReference type="EMBL" id="JBEPTQ010000002">
    <property type="protein sequence ID" value="MET4720794.1"/>
    <property type="molecule type" value="Genomic_DNA"/>
</dbReference>
<name>A0ABV2RV13_BRAJP</name>
<accession>A0ABV2RV13</accession>
<dbReference type="RefSeq" id="WP_248888397.1">
    <property type="nucleotide sequence ID" value="NZ_CP066351.1"/>
</dbReference>
<protein>
    <recommendedName>
        <fullName evidence="1">CobQ/CobB/MinD/ParA nucleotide binding domain-containing protein</fullName>
    </recommendedName>
</protein>
<dbReference type="InterPro" id="IPR027417">
    <property type="entry name" value="P-loop_NTPase"/>
</dbReference>
<proteinExistence type="predicted"/>
<keyword evidence="3" id="KW-1185">Reference proteome</keyword>
<dbReference type="Gene3D" id="3.40.50.300">
    <property type="entry name" value="P-loop containing nucleotide triphosphate hydrolases"/>
    <property type="match status" value="1"/>
</dbReference>
<comment type="caution">
    <text evidence="2">The sequence shown here is derived from an EMBL/GenBank/DDBJ whole genome shotgun (WGS) entry which is preliminary data.</text>
</comment>
<evidence type="ECO:0000313" key="3">
    <source>
        <dbReference type="Proteomes" id="UP001549291"/>
    </source>
</evidence>
<evidence type="ECO:0000259" key="1">
    <source>
        <dbReference type="Pfam" id="PF01656"/>
    </source>
</evidence>